<accession>A0ABZ1P080</accession>
<organism evidence="1 2">
    <name type="scientific">Streptomyces violaceus</name>
    <name type="common">Streptomyces venezuelae</name>
    <dbReference type="NCBI Taxonomy" id="1936"/>
    <lineage>
        <taxon>Bacteria</taxon>
        <taxon>Bacillati</taxon>
        <taxon>Actinomycetota</taxon>
        <taxon>Actinomycetes</taxon>
        <taxon>Kitasatosporales</taxon>
        <taxon>Streptomycetaceae</taxon>
        <taxon>Streptomyces</taxon>
    </lineage>
</organism>
<dbReference type="Proteomes" id="UP001341259">
    <property type="component" value="Chromosome"/>
</dbReference>
<dbReference type="EMBL" id="CP107906">
    <property type="protein sequence ID" value="WUG97439.1"/>
    <property type="molecule type" value="Genomic_DNA"/>
</dbReference>
<evidence type="ECO:0000313" key="1">
    <source>
        <dbReference type="EMBL" id="WUG97439.1"/>
    </source>
</evidence>
<dbReference type="RefSeq" id="WP_328344298.1">
    <property type="nucleotide sequence ID" value="NZ_CP107906.1"/>
</dbReference>
<proteinExistence type="predicted"/>
<evidence type="ECO:0000313" key="2">
    <source>
        <dbReference type="Proteomes" id="UP001341259"/>
    </source>
</evidence>
<reference evidence="1 2" key="1">
    <citation type="submission" date="2022-10" db="EMBL/GenBank/DDBJ databases">
        <title>The complete genomes of actinobacterial strains from the NBC collection.</title>
        <authorList>
            <person name="Joergensen T.S."/>
            <person name="Alvarez Arevalo M."/>
            <person name="Sterndorff E.B."/>
            <person name="Faurdal D."/>
            <person name="Vuksanovic O."/>
            <person name="Mourched A.-S."/>
            <person name="Charusanti P."/>
            <person name="Shaw S."/>
            <person name="Blin K."/>
            <person name="Weber T."/>
        </authorList>
    </citation>
    <scope>NUCLEOTIDE SEQUENCE [LARGE SCALE GENOMIC DNA]</scope>
    <source>
        <strain evidence="1 2">NBC_00456</strain>
    </source>
</reference>
<name>A0ABZ1P080_STRVL</name>
<sequence>MLVSIALSALLQEPIPLPFSAGHHQDRPTGTATVTDEAETVFRLVEGAGLPVESAVLCAHRDEDPDGFLGSRAATAAS</sequence>
<keyword evidence="2" id="KW-1185">Reference proteome</keyword>
<gene>
    <name evidence="1" type="ORF">OHB29_33020</name>
</gene>
<protein>
    <submittedName>
        <fullName evidence="1">Uncharacterized protein</fullName>
    </submittedName>
</protein>